<keyword evidence="3 8" id="KW-0732">Signal</keyword>
<dbReference type="InterPro" id="IPR011096">
    <property type="entry name" value="FTP_domain"/>
</dbReference>
<dbReference type="Pfam" id="PF07504">
    <property type="entry name" value="FTP"/>
    <property type="match status" value="1"/>
</dbReference>
<dbReference type="NCBIfam" id="TIGR04183">
    <property type="entry name" value="Por_Secre_tail"/>
    <property type="match status" value="1"/>
</dbReference>
<dbReference type="Proteomes" id="UP001597319">
    <property type="component" value="Unassembled WGS sequence"/>
</dbReference>
<evidence type="ECO:0000259" key="9">
    <source>
        <dbReference type="Pfam" id="PF02494"/>
    </source>
</evidence>
<organism evidence="12 13">
    <name type="scientific">Aquimarina rubra</name>
    <dbReference type="NCBI Taxonomy" id="1920033"/>
    <lineage>
        <taxon>Bacteria</taxon>
        <taxon>Pseudomonadati</taxon>
        <taxon>Bacteroidota</taxon>
        <taxon>Flavobacteriia</taxon>
        <taxon>Flavobacteriales</taxon>
        <taxon>Flavobacteriaceae</taxon>
        <taxon>Aquimarina</taxon>
    </lineage>
</organism>
<name>A0ABW5LBD1_9FLAO</name>
<keyword evidence="7" id="KW-0482">Metalloprotease</keyword>
<feature type="domain" description="HYR" evidence="9">
    <location>
        <begin position="539"/>
        <end position="612"/>
    </location>
</feature>
<evidence type="ECO:0000256" key="6">
    <source>
        <dbReference type="ARBA" id="ARBA00022833"/>
    </source>
</evidence>
<dbReference type="Pfam" id="PF02494">
    <property type="entry name" value="HYR"/>
    <property type="match status" value="1"/>
</dbReference>
<evidence type="ECO:0000256" key="1">
    <source>
        <dbReference type="ARBA" id="ARBA00022670"/>
    </source>
</evidence>
<dbReference type="InterPro" id="IPR050728">
    <property type="entry name" value="Zinc_Metalloprotease_M4"/>
</dbReference>
<keyword evidence="1" id="KW-0645">Protease</keyword>
<feature type="chain" id="PRO_5045300851" evidence="8">
    <location>
        <begin position="22"/>
        <end position="698"/>
    </location>
</feature>
<dbReference type="EMBL" id="JBHULE010000001">
    <property type="protein sequence ID" value="MFD2561066.1"/>
    <property type="molecule type" value="Genomic_DNA"/>
</dbReference>
<evidence type="ECO:0000256" key="4">
    <source>
        <dbReference type="ARBA" id="ARBA00022737"/>
    </source>
</evidence>
<dbReference type="SUPFAM" id="SSF55486">
    <property type="entry name" value="Metalloproteases ('zincins'), catalytic domain"/>
    <property type="match status" value="1"/>
</dbReference>
<proteinExistence type="predicted"/>
<evidence type="ECO:0000259" key="10">
    <source>
        <dbReference type="Pfam" id="PF07504"/>
    </source>
</evidence>
<keyword evidence="6" id="KW-0862">Zinc</keyword>
<evidence type="ECO:0000256" key="3">
    <source>
        <dbReference type="ARBA" id="ARBA00022729"/>
    </source>
</evidence>
<evidence type="ECO:0000256" key="8">
    <source>
        <dbReference type="SAM" id="SignalP"/>
    </source>
</evidence>
<dbReference type="Pfam" id="PF18962">
    <property type="entry name" value="Por_Secre_tail"/>
    <property type="match status" value="1"/>
</dbReference>
<evidence type="ECO:0000256" key="2">
    <source>
        <dbReference type="ARBA" id="ARBA00022723"/>
    </source>
</evidence>
<evidence type="ECO:0000259" key="11">
    <source>
        <dbReference type="Pfam" id="PF18962"/>
    </source>
</evidence>
<keyword evidence="13" id="KW-1185">Reference proteome</keyword>
<evidence type="ECO:0000256" key="5">
    <source>
        <dbReference type="ARBA" id="ARBA00022801"/>
    </source>
</evidence>
<dbReference type="RefSeq" id="WP_378288444.1">
    <property type="nucleotide sequence ID" value="NZ_JBHULE010000001.1"/>
</dbReference>
<evidence type="ECO:0000313" key="13">
    <source>
        <dbReference type="Proteomes" id="UP001597319"/>
    </source>
</evidence>
<dbReference type="InterPro" id="IPR003410">
    <property type="entry name" value="HYR_dom"/>
</dbReference>
<feature type="domain" description="Secretion system C-terminal sorting" evidence="11">
    <location>
        <begin position="629"/>
        <end position="692"/>
    </location>
</feature>
<protein>
    <submittedName>
        <fullName evidence="12">T9SS type A sorting domain-containing protein</fullName>
    </submittedName>
</protein>
<dbReference type="Gene3D" id="3.10.450.490">
    <property type="match status" value="1"/>
</dbReference>
<reference evidence="13" key="1">
    <citation type="journal article" date="2019" name="Int. J. Syst. Evol. Microbiol.">
        <title>The Global Catalogue of Microorganisms (GCM) 10K type strain sequencing project: providing services to taxonomists for standard genome sequencing and annotation.</title>
        <authorList>
            <consortium name="The Broad Institute Genomics Platform"/>
            <consortium name="The Broad Institute Genome Sequencing Center for Infectious Disease"/>
            <person name="Wu L."/>
            <person name="Ma J."/>
        </authorList>
    </citation>
    <scope>NUCLEOTIDE SEQUENCE [LARGE SCALE GENOMIC DNA]</scope>
    <source>
        <strain evidence="13">KCTC 52274</strain>
    </source>
</reference>
<dbReference type="PANTHER" id="PTHR33794:SF1">
    <property type="entry name" value="BACILLOLYSIN"/>
    <property type="match status" value="1"/>
</dbReference>
<feature type="domain" description="FTP" evidence="10">
    <location>
        <begin position="61"/>
        <end position="95"/>
    </location>
</feature>
<sequence>MRKLQLLTKVFLLGLCINVYAQKTPDQIAREWIKSNQVNLKVTSEENFILRASRSSLSGHTMRYQQTINGIPVYDTEITIHVSKKNKVTNVANNYDTKVSKINTTPSVFKTSALDMAKAHINAQGSFSREESKLYVYNKLGDTRLVYVNKISATLPVGYWEVIIDAQTGEVLKAEDISIKRNPDLKPKIDHQKAENSILNQKSKSNPSKKNTVASFLVDGTGMIFDPDPLSASGQTYGGSYADNNDATNAQLDAARSSVTLKDLDFTGGIYTLKGPYAEIRDIEAPTKGIFTQNSPDFNFNRNDDAFEAVNCYYHLDKSLRYINETLGISLVSTFNGGVVEFDPSAWNGADQSSYGGGQLNFGEGGVDDGEDADVILHELGHGLHDWVTNGSLSQVEALSEGCGDYWAQSYKRSLGQWQPSDASYHFVFGWDGHNTFWGGRTTDYNAQYPDDLITGFAHANGQIWSTSLMRIFDIIGREKTDKAFLEGLGMTNSSTNQENAAIAVRQAAIDMGYSCADIDVFTTEFTATGYNLPAIPLTMNCPEDQTTGTDAGSSTFTVPDYTGMGNAINEGCTATVTQSPSPGTTLSEGVHTITLTATSGTTANCTFQLTVDAVLSVDDFVIASGALLYPIPASNSITLEGKFIKQETLQIYNLVGQKMITTNILENSTKIDISKLSRGVYFAKFKDQKGVIKFIKN</sequence>
<accession>A0ABW5LBD1</accession>
<keyword evidence="4" id="KW-0677">Repeat</keyword>
<keyword evidence="2" id="KW-0479">Metal-binding</keyword>
<gene>
    <name evidence="12" type="ORF">ACFSR1_00190</name>
</gene>
<evidence type="ECO:0000256" key="7">
    <source>
        <dbReference type="ARBA" id="ARBA00023049"/>
    </source>
</evidence>
<dbReference type="InterPro" id="IPR026444">
    <property type="entry name" value="Secre_tail"/>
</dbReference>
<feature type="signal peptide" evidence="8">
    <location>
        <begin position="1"/>
        <end position="21"/>
    </location>
</feature>
<dbReference type="Gene3D" id="3.10.170.10">
    <property type="match status" value="1"/>
</dbReference>
<comment type="caution">
    <text evidence="12">The sequence shown here is derived from an EMBL/GenBank/DDBJ whole genome shotgun (WGS) entry which is preliminary data.</text>
</comment>
<dbReference type="PANTHER" id="PTHR33794">
    <property type="entry name" value="BACILLOLYSIN"/>
    <property type="match status" value="1"/>
</dbReference>
<keyword evidence="5" id="KW-0378">Hydrolase</keyword>
<evidence type="ECO:0000313" key="12">
    <source>
        <dbReference type="EMBL" id="MFD2561066.1"/>
    </source>
</evidence>